<accession>A0A117NI47</accession>
<keyword evidence="2" id="KW-0496">Mitochondrion</keyword>
<geneLocation type="mitochondrion" evidence="2"/>
<proteinExistence type="predicted"/>
<name>A0A117NI47_PICGL</name>
<dbReference type="AlphaFoldDB" id="A0A117NI47"/>
<comment type="caution">
    <text evidence="2">The sequence shown here is derived from an EMBL/GenBank/DDBJ whole genome shotgun (WGS) entry which is preliminary data.</text>
</comment>
<keyword evidence="1" id="KW-0732">Signal</keyword>
<reference evidence="2" key="1">
    <citation type="journal article" date="2015" name="Genome Biol. Evol.">
        <title>Organellar Genomes of White Spruce (Picea glauca): Assembly and Annotation.</title>
        <authorList>
            <person name="Jackman S.D."/>
            <person name="Warren R.L."/>
            <person name="Gibb E.A."/>
            <person name="Vandervalk B.P."/>
            <person name="Mohamadi H."/>
            <person name="Chu J."/>
            <person name="Raymond A."/>
            <person name="Pleasance S."/>
            <person name="Coope R."/>
            <person name="Wildung M.R."/>
            <person name="Ritland C.E."/>
            <person name="Bousquet J."/>
            <person name="Jones S.J."/>
            <person name="Bohlmann J."/>
            <person name="Birol I."/>
        </authorList>
    </citation>
    <scope>NUCLEOTIDE SEQUENCE [LARGE SCALE GENOMIC DNA]</scope>
    <source>
        <tissue evidence="2">Flushing bud</tissue>
    </source>
</reference>
<evidence type="ECO:0000256" key="1">
    <source>
        <dbReference type="SAM" id="SignalP"/>
    </source>
</evidence>
<feature type="signal peptide" evidence="1">
    <location>
        <begin position="1"/>
        <end position="24"/>
    </location>
</feature>
<protein>
    <submittedName>
        <fullName evidence="2">Uncharacterized protein</fullName>
    </submittedName>
</protein>
<feature type="chain" id="PRO_5007152060" evidence="1">
    <location>
        <begin position="25"/>
        <end position="49"/>
    </location>
</feature>
<evidence type="ECO:0000313" key="2">
    <source>
        <dbReference type="EMBL" id="KUM49402.1"/>
    </source>
</evidence>
<organism evidence="2">
    <name type="scientific">Picea glauca</name>
    <name type="common">White spruce</name>
    <name type="synonym">Pinus glauca</name>
    <dbReference type="NCBI Taxonomy" id="3330"/>
    <lineage>
        <taxon>Eukaryota</taxon>
        <taxon>Viridiplantae</taxon>
        <taxon>Streptophyta</taxon>
        <taxon>Embryophyta</taxon>
        <taxon>Tracheophyta</taxon>
        <taxon>Spermatophyta</taxon>
        <taxon>Pinopsida</taxon>
        <taxon>Pinidae</taxon>
        <taxon>Conifers I</taxon>
        <taxon>Pinales</taxon>
        <taxon>Pinaceae</taxon>
        <taxon>Picea</taxon>
    </lineage>
</organism>
<dbReference type="EMBL" id="LKAM01000003">
    <property type="protein sequence ID" value="KUM49402.1"/>
    <property type="molecule type" value="Genomic_DNA"/>
</dbReference>
<gene>
    <name evidence="2" type="ORF">ABT39_MTgene3951</name>
</gene>
<sequence>MLFKLVLPPLLLLLLLVVLERKLPLPLRPMPTLVLKPRGHLLVTGKMVH</sequence>